<dbReference type="STRING" id="1236976.JCM16418_4758"/>
<dbReference type="InterPro" id="IPR054828">
    <property type="entry name" value="Vit_B12_bind_prot"/>
</dbReference>
<gene>
    <name evidence="6" type="ORF">JCM16418_4758</name>
</gene>
<dbReference type="AlphaFoldDB" id="W7YTN8"/>
<feature type="signal peptide" evidence="4">
    <location>
        <begin position="1"/>
        <end position="25"/>
    </location>
</feature>
<organism evidence="6 7">
    <name type="scientific">Paenibacillus pini JCM 16418</name>
    <dbReference type="NCBI Taxonomy" id="1236976"/>
    <lineage>
        <taxon>Bacteria</taxon>
        <taxon>Bacillati</taxon>
        <taxon>Bacillota</taxon>
        <taxon>Bacilli</taxon>
        <taxon>Bacillales</taxon>
        <taxon>Paenibacillaceae</taxon>
        <taxon>Paenibacillus</taxon>
    </lineage>
</organism>
<dbReference type="InterPro" id="IPR050902">
    <property type="entry name" value="ABC_Transporter_SBP"/>
</dbReference>
<evidence type="ECO:0000259" key="5">
    <source>
        <dbReference type="PROSITE" id="PS50983"/>
    </source>
</evidence>
<dbReference type="NCBIfam" id="NF038402">
    <property type="entry name" value="TroA_like"/>
    <property type="match status" value="1"/>
</dbReference>
<sequence length="331" mass="35713">MMKAVSRKWGLYVGLILLVATVGCSNETKSASTTDSQGSTTTKEAEPVKTDSTTFKIDETKAAELQGQFKETPAKVAVASVAIAEILDVLDVKPVGVPTSTVALPESFKDIPKIGSALKPDIEQVTKLQPDVVIGPESIKDSLEKQFKPASLKTAYVPSDSLEELKTSTIVLSRVFKQEQKANDFIAELEKQESDAVSQAKGKTAPKVMILFGSAESFMMMNENTFAGSIAKKLGASNVVTDVLKSEETYLPLNMENVVTANPDVILLVSHGDPDAAIKQFEADVKKNGAWDKLNAFKNKRVQALDYNLFGVASVVKASDAYKEMLGLLYP</sequence>
<evidence type="ECO:0000256" key="1">
    <source>
        <dbReference type="ARBA" id="ARBA00008814"/>
    </source>
</evidence>
<dbReference type="GO" id="GO:0071281">
    <property type="term" value="P:cellular response to iron ion"/>
    <property type="evidence" value="ECO:0007669"/>
    <property type="project" value="TreeGrafter"/>
</dbReference>
<dbReference type="InterPro" id="IPR002491">
    <property type="entry name" value="ABC_transptr_periplasmic_BD"/>
</dbReference>
<keyword evidence="2 4" id="KW-0732">Signal</keyword>
<dbReference type="PANTHER" id="PTHR30535:SF36">
    <property type="entry name" value="HIGH-AFFINITY HEME UPTAKE SYSTEM PROTEIN ISDE"/>
    <property type="match status" value="1"/>
</dbReference>
<comment type="caution">
    <text evidence="6">The sequence shown here is derived from an EMBL/GenBank/DDBJ whole genome shotgun (WGS) entry which is preliminary data.</text>
</comment>
<feature type="compositionally biased region" description="Polar residues" evidence="3">
    <location>
        <begin position="28"/>
        <end position="42"/>
    </location>
</feature>
<accession>W7YTN8</accession>
<dbReference type="RefSeq" id="WP_242403937.1">
    <property type="nucleotide sequence ID" value="NZ_BAVZ01000027.1"/>
</dbReference>
<keyword evidence="7" id="KW-1185">Reference proteome</keyword>
<dbReference type="Proteomes" id="UP000019364">
    <property type="component" value="Unassembled WGS sequence"/>
</dbReference>
<dbReference type="eggNOG" id="COG0614">
    <property type="taxonomic scope" value="Bacteria"/>
</dbReference>
<dbReference type="PROSITE" id="PS51257">
    <property type="entry name" value="PROKAR_LIPOPROTEIN"/>
    <property type="match status" value="1"/>
</dbReference>
<evidence type="ECO:0000313" key="7">
    <source>
        <dbReference type="Proteomes" id="UP000019364"/>
    </source>
</evidence>
<dbReference type="EMBL" id="BAVZ01000027">
    <property type="protein sequence ID" value="GAF10548.1"/>
    <property type="molecule type" value="Genomic_DNA"/>
</dbReference>
<protein>
    <recommendedName>
        <fullName evidence="5">Fe/B12 periplasmic-binding domain-containing protein</fullName>
    </recommendedName>
</protein>
<evidence type="ECO:0000313" key="6">
    <source>
        <dbReference type="EMBL" id="GAF10548.1"/>
    </source>
</evidence>
<evidence type="ECO:0000256" key="2">
    <source>
        <dbReference type="ARBA" id="ARBA00022729"/>
    </source>
</evidence>
<feature type="region of interest" description="Disordered" evidence="3">
    <location>
        <begin position="28"/>
        <end position="50"/>
    </location>
</feature>
<dbReference type="PANTHER" id="PTHR30535">
    <property type="entry name" value="VITAMIN B12-BINDING PROTEIN"/>
    <property type="match status" value="1"/>
</dbReference>
<reference evidence="6 7" key="1">
    <citation type="journal article" date="2014" name="Genome Announc.">
        <title>Draft Genome Sequence of Paenibacillus pini JCM 16418T, Isolated from the Rhizosphere of Pine Tree.</title>
        <authorList>
            <person name="Yuki M."/>
            <person name="Oshima K."/>
            <person name="Suda W."/>
            <person name="Oshida Y."/>
            <person name="Kitamura K."/>
            <person name="Iida Y."/>
            <person name="Hattori M."/>
            <person name="Ohkuma M."/>
        </authorList>
    </citation>
    <scope>NUCLEOTIDE SEQUENCE [LARGE SCALE GENOMIC DNA]</scope>
    <source>
        <strain evidence="6 7">JCM 16418</strain>
    </source>
</reference>
<dbReference type="Gene3D" id="3.40.50.1980">
    <property type="entry name" value="Nitrogenase molybdenum iron protein domain"/>
    <property type="match status" value="2"/>
</dbReference>
<dbReference type="Pfam" id="PF01497">
    <property type="entry name" value="Peripla_BP_2"/>
    <property type="match status" value="1"/>
</dbReference>
<comment type="similarity">
    <text evidence="1">Belongs to the bacterial solute-binding protein 8 family.</text>
</comment>
<evidence type="ECO:0000256" key="3">
    <source>
        <dbReference type="SAM" id="MobiDB-lite"/>
    </source>
</evidence>
<feature type="domain" description="Fe/B12 periplasmic-binding" evidence="5">
    <location>
        <begin position="75"/>
        <end position="331"/>
    </location>
</feature>
<name>W7YTN8_9BACL</name>
<proteinExistence type="inferred from homology"/>
<evidence type="ECO:0000256" key="4">
    <source>
        <dbReference type="SAM" id="SignalP"/>
    </source>
</evidence>
<feature type="chain" id="PRO_5039294501" description="Fe/B12 periplasmic-binding domain-containing protein" evidence="4">
    <location>
        <begin position="26"/>
        <end position="331"/>
    </location>
</feature>
<dbReference type="PROSITE" id="PS50983">
    <property type="entry name" value="FE_B12_PBP"/>
    <property type="match status" value="1"/>
</dbReference>
<dbReference type="SUPFAM" id="SSF53807">
    <property type="entry name" value="Helical backbone' metal receptor"/>
    <property type="match status" value="1"/>
</dbReference>